<keyword evidence="3" id="KW-1185">Reference proteome</keyword>
<sequence length="189" mass="21072">MDVDSDTPFISIDNDTPAANDGDGDGDASDEQAPSSSGGSASGRWKDDTVGAAASVFKDMDELLNQFCATHEIPFSRAFKTYLKGHSAKAPGENPWNTYTKLHAHQDHKERELARVGYTIEGFQLLDLEEQQKLRARCWKEFQQSFDSPTECNASLDIFRQFSACEDKEKGMSIARRRKLFDGLLNKLA</sequence>
<reference evidence="2 3" key="1">
    <citation type="journal article" date="2016" name="Mol. Biol. Evol.">
        <title>Comparative Genomics of Early-Diverging Mushroom-Forming Fungi Provides Insights into the Origins of Lignocellulose Decay Capabilities.</title>
        <authorList>
            <person name="Nagy L.G."/>
            <person name="Riley R."/>
            <person name="Tritt A."/>
            <person name="Adam C."/>
            <person name="Daum C."/>
            <person name="Floudas D."/>
            <person name="Sun H."/>
            <person name="Yadav J.S."/>
            <person name="Pangilinan J."/>
            <person name="Larsson K.H."/>
            <person name="Matsuura K."/>
            <person name="Barry K."/>
            <person name="Labutti K."/>
            <person name="Kuo R."/>
            <person name="Ohm R.A."/>
            <person name="Bhattacharya S.S."/>
            <person name="Shirouzu T."/>
            <person name="Yoshinaga Y."/>
            <person name="Martin F.M."/>
            <person name="Grigoriev I.V."/>
            <person name="Hibbett D.S."/>
        </authorList>
    </citation>
    <scope>NUCLEOTIDE SEQUENCE [LARGE SCALE GENOMIC DNA]</scope>
    <source>
        <strain evidence="2 3">CBS 109695</strain>
    </source>
</reference>
<evidence type="ECO:0000256" key="1">
    <source>
        <dbReference type="SAM" id="MobiDB-lite"/>
    </source>
</evidence>
<dbReference type="EMBL" id="KV417886">
    <property type="protein sequence ID" value="KZP04815.1"/>
    <property type="molecule type" value="Genomic_DNA"/>
</dbReference>
<accession>A0A167VAV8</accession>
<proteinExistence type="predicted"/>
<gene>
    <name evidence="2" type="ORF">FIBSPDRAFT_967813</name>
</gene>
<dbReference type="AlphaFoldDB" id="A0A167VAV8"/>
<organism evidence="2 3">
    <name type="scientific">Athelia psychrophila</name>
    <dbReference type="NCBI Taxonomy" id="1759441"/>
    <lineage>
        <taxon>Eukaryota</taxon>
        <taxon>Fungi</taxon>
        <taxon>Dikarya</taxon>
        <taxon>Basidiomycota</taxon>
        <taxon>Agaricomycotina</taxon>
        <taxon>Agaricomycetes</taxon>
        <taxon>Agaricomycetidae</taxon>
        <taxon>Atheliales</taxon>
        <taxon>Atheliaceae</taxon>
        <taxon>Athelia</taxon>
    </lineage>
</organism>
<evidence type="ECO:0000313" key="3">
    <source>
        <dbReference type="Proteomes" id="UP000076532"/>
    </source>
</evidence>
<dbReference type="Proteomes" id="UP000076532">
    <property type="component" value="Unassembled WGS sequence"/>
</dbReference>
<feature type="region of interest" description="Disordered" evidence="1">
    <location>
        <begin position="1"/>
        <end position="46"/>
    </location>
</feature>
<protein>
    <submittedName>
        <fullName evidence="2">Uncharacterized protein</fullName>
    </submittedName>
</protein>
<name>A0A167VAV8_9AGAM</name>
<evidence type="ECO:0000313" key="2">
    <source>
        <dbReference type="EMBL" id="KZP04815.1"/>
    </source>
</evidence>